<name>A0AAQ5XHJ6_AMPOC</name>
<protein>
    <recommendedName>
        <fullName evidence="4">Interleukin 4/13A</fullName>
    </recommendedName>
</protein>
<organism evidence="2 3">
    <name type="scientific">Amphiprion ocellaris</name>
    <name type="common">Clown anemonefish</name>
    <dbReference type="NCBI Taxonomy" id="80972"/>
    <lineage>
        <taxon>Eukaryota</taxon>
        <taxon>Metazoa</taxon>
        <taxon>Chordata</taxon>
        <taxon>Craniata</taxon>
        <taxon>Vertebrata</taxon>
        <taxon>Euteleostomi</taxon>
        <taxon>Actinopterygii</taxon>
        <taxon>Neopterygii</taxon>
        <taxon>Teleostei</taxon>
        <taxon>Neoteleostei</taxon>
        <taxon>Acanthomorphata</taxon>
        <taxon>Ovalentaria</taxon>
        <taxon>Pomacentridae</taxon>
        <taxon>Amphiprion</taxon>
    </lineage>
</organism>
<dbReference type="Ensembl" id="ENSAOCT00000063742.1">
    <property type="protein sequence ID" value="ENSAOCP00000038835.1"/>
    <property type="gene ID" value="ENSAOCG00000028481.1"/>
</dbReference>
<accession>A0AAQ5XHJ6</accession>
<evidence type="ECO:0000256" key="1">
    <source>
        <dbReference type="SAM" id="SignalP"/>
    </source>
</evidence>
<dbReference type="AlphaFoldDB" id="A0AAQ5XHJ6"/>
<feature type="signal peptide" evidence="1">
    <location>
        <begin position="1"/>
        <end position="21"/>
    </location>
</feature>
<dbReference type="Proteomes" id="UP001501940">
    <property type="component" value="Chromosome 14"/>
</dbReference>
<reference evidence="2 3" key="1">
    <citation type="submission" date="2022-01" db="EMBL/GenBank/DDBJ databases">
        <title>A chromosome-scale genome assembly of the false clownfish, Amphiprion ocellaris.</title>
        <authorList>
            <person name="Ryu T."/>
        </authorList>
    </citation>
    <scope>NUCLEOTIDE SEQUENCE [LARGE SCALE GENOMIC DNA]</scope>
</reference>
<dbReference type="GeneTree" id="ENSGT00940000176998"/>
<proteinExistence type="predicted"/>
<reference evidence="2" key="2">
    <citation type="submission" date="2025-08" db="UniProtKB">
        <authorList>
            <consortium name="Ensembl"/>
        </authorList>
    </citation>
    <scope>IDENTIFICATION</scope>
</reference>
<evidence type="ECO:0008006" key="4">
    <source>
        <dbReference type="Google" id="ProtNLM"/>
    </source>
</evidence>
<evidence type="ECO:0000313" key="3">
    <source>
        <dbReference type="Proteomes" id="UP001501940"/>
    </source>
</evidence>
<feature type="chain" id="PRO_5043377946" description="Interleukin 4/13A" evidence="1">
    <location>
        <begin position="22"/>
        <end position="148"/>
    </location>
</feature>
<keyword evidence="1" id="KW-0732">Signal</keyword>
<evidence type="ECO:0000313" key="2">
    <source>
        <dbReference type="Ensembl" id="ENSAOCP00000038835.1"/>
    </source>
</evidence>
<sequence length="148" mass="16397">MEMTVFLLVSVVTLLGGSAVAAPTHSPNLDHIIDLAGNFSQSLHKDYFVEDLQPLVDAGCKEAFYCKVSQILHSHEKVWKNKEEKALLKNLDAFLNSTNVKCEAILKEVGKSVVTKPIPDLLTHLTQCIQWRNLNGSRTPGSTTPRNK</sequence>
<keyword evidence="3" id="KW-1185">Reference proteome</keyword>
<reference evidence="2" key="3">
    <citation type="submission" date="2025-09" db="UniProtKB">
        <authorList>
            <consortium name="Ensembl"/>
        </authorList>
    </citation>
    <scope>IDENTIFICATION</scope>
</reference>